<organism evidence="1 2">
    <name type="scientific">Tetradesmus obliquus</name>
    <name type="common">Green alga</name>
    <name type="synonym">Acutodesmus obliquus</name>
    <dbReference type="NCBI Taxonomy" id="3088"/>
    <lineage>
        <taxon>Eukaryota</taxon>
        <taxon>Viridiplantae</taxon>
        <taxon>Chlorophyta</taxon>
        <taxon>core chlorophytes</taxon>
        <taxon>Chlorophyceae</taxon>
        <taxon>CS clade</taxon>
        <taxon>Sphaeropleales</taxon>
        <taxon>Scenedesmaceae</taxon>
        <taxon>Tetradesmus</taxon>
    </lineage>
</organism>
<dbReference type="EMBL" id="CP126217">
    <property type="protein sequence ID" value="WIA19420.1"/>
    <property type="molecule type" value="Genomic_DNA"/>
</dbReference>
<dbReference type="Proteomes" id="UP001244341">
    <property type="component" value="Chromosome 10b"/>
</dbReference>
<keyword evidence="2" id="KW-1185">Reference proteome</keyword>
<proteinExistence type="predicted"/>
<evidence type="ECO:0000313" key="1">
    <source>
        <dbReference type="EMBL" id="WIA19420.1"/>
    </source>
</evidence>
<evidence type="ECO:0008006" key="3">
    <source>
        <dbReference type="Google" id="ProtNLM"/>
    </source>
</evidence>
<reference evidence="1 2" key="1">
    <citation type="submission" date="2023-05" db="EMBL/GenBank/DDBJ databases">
        <title>A 100% complete, gapless, phased diploid assembly of the Scenedesmus obliquus UTEX 3031 genome.</title>
        <authorList>
            <person name="Biondi T.C."/>
            <person name="Hanschen E.R."/>
            <person name="Kwon T."/>
            <person name="Eng W."/>
            <person name="Kruse C.P.S."/>
            <person name="Koehler S.I."/>
            <person name="Kunde Y."/>
            <person name="Gleasner C.D."/>
            <person name="You Mak K.T."/>
            <person name="Polle J."/>
            <person name="Hovde B.T."/>
            <person name="Starkenburg S.R."/>
        </authorList>
    </citation>
    <scope>NUCLEOTIDE SEQUENCE [LARGE SCALE GENOMIC DNA]</scope>
    <source>
        <strain evidence="1 2">DOE0152z</strain>
    </source>
</reference>
<gene>
    <name evidence="1" type="ORF">OEZ85_004039</name>
</gene>
<accession>A0ABY8UDH6</accession>
<protein>
    <recommendedName>
        <fullName evidence="3">Secreted protein</fullName>
    </recommendedName>
</protein>
<evidence type="ECO:0000313" key="2">
    <source>
        <dbReference type="Proteomes" id="UP001244341"/>
    </source>
</evidence>
<sequence>MSPSSQQAATAAAAAAAVAASTAPAGVRNGARGEDVCAVKVTSTERLRIAGVNGSSGDGQHCWLRLWEKHTQRSAHLQGCAALRCTQNPSCGGHLEALESCWFWRSGARRLSCLCGR</sequence>
<name>A0ABY8UDH6_TETOB</name>